<dbReference type="STRING" id="1121290.CLAOCE_08740"/>
<dbReference type="SUPFAM" id="SSF55874">
    <property type="entry name" value="ATPase domain of HSP90 chaperone/DNA topoisomerase II/histidine kinase"/>
    <property type="match status" value="1"/>
</dbReference>
<dbReference type="EC" id="2.7.13.3" evidence="2"/>
<name>A0A1E8F0A4_9CLOT</name>
<reference evidence="13 14" key="1">
    <citation type="submission" date="2016-06" db="EMBL/GenBank/DDBJ databases">
        <title>Genome sequence of Clostridium acetireducens DSM 10703.</title>
        <authorList>
            <person name="Poehlein A."/>
            <person name="Fluechter S."/>
            <person name="Duerre P."/>
            <person name="Daniel R."/>
        </authorList>
    </citation>
    <scope>NUCLEOTIDE SEQUENCE [LARGE SCALE GENOMIC DNA]</scope>
    <source>
        <strain evidence="13 14">DSM 10703</strain>
    </source>
</reference>
<keyword evidence="6 13" id="KW-0808">Transferase</keyword>
<dbReference type="SUPFAM" id="SSF50341">
    <property type="entry name" value="CheW-like"/>
    <property type="match status" value="1"/>
</dbReference>
<dbReference type="InterPro" id="IPR036097">
    <property type="entry name" value="HisK_dim/P_sf"/>
</dbReference>
<dbReference type="PROSITE" id="PS50851">
    <property type="entry name" value="CHEW"/>
    <property type="match status" value="1"/>
</dbReference>
<dbReference type="SUPFAM" id="SSF47384">
    <property type="entry name" value="Homodimeric domain of signal transducing histidine kinase"/>
    <property type="match status" value="1"/>
</dbReference>
<dbReference type="SMART" id="SM01231">
    <property type="entry name" value="H-kinase_dim"/>
    <property type="match status" value="1"/>
</dbReference>
<keyword evidence="5" id="KW-0597">Phosphoprotein</keyword>
<dbReference type="Pfam" id="PF02895">
    <property type="entry name" value="H-kinase_dim"/>
    <property type="match status" value="1"/>
</dbReference>
<keyword evidence="7" id="KW-0418">Kinase</keyword>
<dbReference type="PANTHER" id="PTHR43395:SF10">
    <property type="entry name" value="CHEMOTAXIS PROTEIN CHEA"/>
    <property type="match status" value="1"/>
</dbReference>
<dbReference type="Gene3D" id="1.10.287.560">
    <property type="entry name" value="Histidine kinase CheA-like, homodimeric domain"/>
    <property type="match status" value="1"/>
</dbReference>
<dbReference type="Proteomes" id="UP000175744">
    <property type="component" value="Unassembled WGS sequence"/>
</dbReference>
<proteinExistence type="predicted"/>
<dbReference type="GO" id="GO:0005737">
    <property type="term" value="C:cytoplasm"/>
    <property type="evidence" value="ECO:0007669"/>
    <property type="project" value="InterPro"/>
</dbReference>
<keyword evidence="9" id="KW-0902">Two-component regulatory system</keyword>
<dbReference type="InterPro" id="IPR051315">
    <property type="entry name" value="Bact_Chemotaxis_CheA"/>
</dbReference>
<keyword evidence="4" id="KW-0145">Chemotaxis</keyword>
<evidence type="ECO:0000256" key="6">
    <source>
        <dbReference type="ARBA" id="ARBA00022679"/>
    </source>
</evidence>
<feature type="domain" description="Histidine kinase" evidence="11">
    <location>
        <begin position="53"/>
        <end position="265"/>
    </location>
</feature>
<feature type="domain" description="CheW-like" evidence="12">
    <location>
        <begin position="267"/>
        <end position="409"/>
    </location>
</feature>
<evidence type="ECO:0000256" key="7">
    <source>
        <dbReference type="ARBA" id="ARBA00022777"/>
    </source>
</evidence>
<evidence type="ECO:0000256" key="1">
    <source>
        <dbReference type="ARBA" id="ARBA00000085"/>
    </source>
</evidence>
<dbReference type="FunFam" id="3.30.565.10:FF:000016">
    <property type="entry name" value="Chemotaxis protein CheA, putative"/>
    <property type="match status" value="1"/>
</dbReference>
<sequence>MENNIVTEEEFIRVDINKIDKLINLIEQIIINKEILNNLSSELKIKYKNDGNINNLLDVVKKNNTISYELQENILNLRMVSIKSIFTRLPRIVRDTSKKCNKKVKTIIEGEKTEIDKEMLDKLGDIIIHLIRNSIDHGIELPEYREKISKNPQGILKISAFQKGNSVIIQVKDDGRGIEIDKIKNKILEKKLLSEQDLNKLSENKILNYIFEPGFSTSSEVTEISGRGAGLDVVKHIVSKLNGTIEIETKKAEGTKFIIKLPITLSIIKALLIKENNFVFAIPASSIIEIIRLKGEEIGENIHINEGIEVFTWRDKIIPVVRIKNYFNIPVKSDNKKLFIVVIGSSEKRVALIIDQFLKEQEIVIKSLGDFVGKNKLLGNIKGIIGVTILGSGKFAHVLDIGEICETSV</sequence>
<evidence type="ECO:0000256" key="3">
    <source>
        <dbReference type="ARBA" id="ARBA00021495"/>
    </source>
</evidence>
<comment type="function">
    <text evidence="10">Involved in the transmission of sensory signals from the chemoreceptors to the flagellar motors. CheA is autophosphorylated; it can transfer its phosphate group to either CheB or CheY.</text>
</comment>
<evidence type="ECO:0000256" key="4">
    <source>
        <dbReference type="ARBA" id="ARBA00022500"/>
    </source>
</evidence>
<dbReference type="InterPro" id="IPR036890">
    <property type="entry name" value="HATPase_C_sf"/>
</dbReference>
<protein>
    <recommendedName>
        <fullName evidence="3">Chemotaxis protein CheA</fullName>
        <ecNumber evidence="2">2.7.13.3</ecNumber>
    </recommendedName>
</protein>
<dbReference type="PRINTS" id="PR00344">
    <property type="entry name" value="BCTRLSENSOR"/>
</dbReference>
<dbReference type="AlphaFoldDB" id="A0A1E8F0A4"/>
<keyword evidence="14" id="KW-1185">Reference proteome</keyword>
<dbReference type="InterPro" id="IPR004105">
    <property type="entry name" value="CheA-like_dim"/>
</dbReference>
<evidence type="ECO:0000256" key="2">
    <source>
        <dbReference type="ARBA" id="ARBA00012438"/>
    </source>
</evidence>
<evidence type="ECO:0000313" key="14">
    <source>
        <dbReference type="Proteomes" id="UP000175744"/>
    </source>
</evidence>
<comment type="caution">
    <text evidence="13">The sequence shown here is derived from an EMBL/GenBank/DDBJ whole genome shotgun (WGS) entry which is preliminary data.</text>
</comment>
<accession>A0A1E8F0A4</accession>
<dbReference type="InterPro" id="IPR002545">
    <property type="entry name" value="CheW-lke_dom"/>
</dbReference>
<evidence type="ECO:0000256" key="8">
    <source>
        <dbReference type="ARBA" id="ARBA00022840"/>
    </source>
</evidence>
<dbReference type="SMART" id="SM00260">
    <property type="entry name" value="CheW"/>
    <property type="match status" value="1"/>
</dbReference>
<dbReference type="PROSITE" id="PS50109">
    <property type="entry name" value="HIS_KIN"/>
    <property type="match status" value="1"/>
</dbReference>
<evidence type="ECO:0000256" key="10">
    <source>
        <dbReference type="ARBA" id="ARBA00035100"/>
    </source>
</evidence>
<evidence type="ECO:0000259" key="11">
    <source>
        <dbReference type="PROSITE" id="PS50109"/>
    </source>
</evidence>
<dbReference type="GO" id="GO:0000155">
    <property type="term" value="F:phosphorelay sensor kinase activity"/>
    <property type="evidence" value="ECO:0007669"/>
    <property type="project" value="InterPro"/>
</dbReference>
<dbReference type="OrthoDB" id="9803176at2"/>
<dbReference type="Pfam" id="PF01584">
    <property type="entry name" value="CheW"/>
    <property type="match status" value="1"/>
</dbReference>
<organism evidence="13 14">
    <name type="scientific">Clostridium acetireducens DSM 10703</name>
    <dbReference type="NCBI Taxonomy" id="1121290"/>
    <lineage>
        <taxon>Bacteria</taxon>
        <taxon>Bacillati</taxon>
        <taxon>Bacillota</taxon>
        <taxon>Clostridia</taxon>
        <taxon>Eubacteriales</taxon>
        <taxon>Clostridiaceae</taxon>
        <taxon>Clostridium</taxon>
    </lineage>
</organism>
<dbReference type="InterPro" id="IPR004358">
    <property type="entry name" value="Sig_transdc_His_kin-like_C"/>
</dbReference>
<gene>
    <name evidence="13" type="primary">cheA_1</name>
    <name evidence="13" type="ORF">CLOACE_08740</name>
</gene>
<dbReference type="PANTHER" id="PTHR43395">
    <property type="entry name" value="SENSOR HISTIDINE KINASE CHEA"/>
    <property type="match status" value="1"/>
</dbReference>
<dbReference type="SMART" id="SM00387">
    <property type="entry name" value="HATPase_c"/>
    <property type="match status" value="1"/>
</dbReference>
<evidence type="ECO:0000256" key="5">
    <source>
        <dbReference type="ARBA" id="ARBA00022553"/>
    </source>
</evidence>
<dbReference type="PATRIC" id="fig|1121290.3.peg.886"/>
<dbReference type="InterPro" id="IPR003594">
    <property type="entry name" value="HATPase_dom"/>
</dbReference>
<dbReference type="InterPro" id="IPR037006">
    <property type="entry name" value="CheA-like_homodim_sf"/>
</dbReference>
<keyword evidence="8" id="KW-0067">ATP-binding</keyword>
<evidence type="ECO:0000256" key="9">
    <source>
        <dbReference type="ARBA" id="ARBA00023012"/>
    </source>
</evidence>
<dbReference type="Pfam" id="PF02518">
    <property type="entry name" value="HATPase_c"/>
    <property type="match status" value="1"/>
</dbReference>
<dbReference type="InterPro" id="IPR036061">
    <property type="entry name" value="CheW-like_dom_sf"/>
</dbReference>
<evidence type="ECO:0000259" key="12">
    <source>
        <dbReference type="PROSITE" id="PS50851"/>
    </source>
</evidence>
<dbReference type="RefSeq" id="WP_070109824.1">
    <property type="nucleotide sequence ID" value="NZ_LZFO01000009.1"/>
</dbReference>
<dbReference type="EMBL" id="LZFO01000009">
    <property type="protein sequence ID" value="OFI06719.1"/>
    <property type="molecule type" value="Genomic_DNA"/>
</dbReference>
<dbReference type="Gene3D" id="2.30.30.40">
    <property type="entry name" value="SH3 Domains"/>
    <property type="match status" value="1"/>
</dbReference>
<keyword evidence="8" id="KW-0547">Nucleotide-binding</keyword>
<dbReference type="Gene3D" id="3.30.565.10">
    <property type="entry name" value="Histidine kinase-like ATPase, C-terminal domain"/>
    <property type="match status" value="1"/>
</dbReference>
<dbReference type="InterPro" id="IPR005467">
    <property type="entry name" value="His_kinase_dom"/>
</dbReference>
<comment type="catalytic activity">
    <reaction evidence="1">
        <text>ATP + protein L-histidine = ADP + protein N-phospho-L-histidine.</text>
        <dbReference type="EC" id="2.7.13.3"/>
    </reaction>
</comment>
<dbReference type="GO" id="GO:0006935">
    <property type="term" value="P:chemotaxis"/>
    <property type="evidence" value="ECO:0007669"/>
    <property type="project" value="UniProtKB-KW"/>
</dbReference>
<evidence type="ECO:0000313" key="13">
    <source>
        <dbReference type="EMBL" id="OFI06719.1"/>
    </source>
</evidence>
<dbReference type="GO" id="GO:0005524">
    <property type="term" value="F:ATP binding"/>
    <property type="evidence" value="ECO:0007669"/>
    <property type="project" value="UniProtKB-KW"/>
</dbReference>